<sequence length="332" mass="37622">MKLGLYTSFLVTFFMIITSNAQEVIPTYSDYLTDNLYLLHPSMAGAANFNKIRLTARQQWFDVKDAPSLQTLSVNGRVSEKIGIGGIVFNDKNGNYSKQGAYATLAYHLLLSRSELDLNQFSFGISLGVIQHSLDQSGFTDFDPLIGGGNPSDIYANMDVGMSYYYLDFFAHATAKNILPVKRDLFYSDAVPSNQRKYLFSTGYIYTKDNSDWSFEPSILFQLREQTAEKSIDANLKAYRTLEFGDIWGGISYRRSFEGAEYTTDGSKIENQQLQYVTPFVGLEYKKFLFAYTYSHQINSIVLSNSGFHQITLGYNFGRDRGRYDCKCPAIN</sequence>
<feature type="chain" id="PRO_5019810666" evidence="1">
    <location>
        <begin position="22"/>
        <end position="332"/>
    </location>
</feature>
<accession>A0A495PZM7</accession>
<dbReference type="EMBL" id="RBLG01000001">
    <property type="protein sequence ID" value="RKS55970.1"/>
    <property type="molecule type" value="Genomic_DNA"/>
</dbReference>
<protein>
    <submittedName>
        <fullName evidence="2">Type IX secretion system PorP/SprF family membrane protein</fullName>
    </submittedName>
</protein>
<dbReference type="OrthoDB" id="648347at2"/>
<gene>
    <name evidence="2" type="ORF">BC962_0945</name>
</gene>
<dbReference type="Proteomes" id="UP000276282">
    <property type="component" value="Unassembled WGS sequence"/>
</dbReference>
<feature type="signal peptide" evidence="1">
    <location>
        <begin position="1"/>
        <end position="21"/>
    </location>
</feature>
<dbReference type="InterPro" id="IPR019861">
    <property type="entry name" value="PorP/SprF_Bacteroidetes"/>
</dbReference>
<keyword evidence="1" id="KW-0732">Signal</keyword>
<evidence type="ECO:0000313" key="3">
    <source>
        <dbReference type="Proteomes" id="UP000276282"/>
    </source>
</evidence>
<keyword evidence="3" id="KW-1185">Reference proteome</keyword>
<evidence type="ECO:0000313" key="2">
    <source>
        <dbReference type="EMBL" id="RKS55970.1"/>
    </source>
</evidence>
<organism evidence="2 3">
    <name type="scientific">Gillisia mitskevichiae</name>
    <dbReference type="NCBI Taxonomy" id="270921"/>
    <lineage>
        <taxon>Bacteria</taxon>
        <taxon>Pseudomonadati</taxon>
        <taxon>Bacteroidota</taxon>
        <taxon>Flavobacteriia</taxon>
        <taxon>Flavobacteriales</taxon>
        <taxon>Flavobacteriaceae</taxon>
        <taxon>Gillisia</taxon>
    </lineage>
</organism>
<reference evidence="2 3" key="1">
    <citation type="submission" date="2018-10" db="EMBL/GenBank/DDBJ databases">
        <title>Genomic Encyclopedia of Archaeal and Bacterial Type Strains, Phase II (KMG-II): from individual species to whole genera.</title>
        <authorList>
            <person name="Goeker M."/>
        </authorList>
    </citation>
    <scope>NUCLEOTIDE SEQUENCE [LARGE SCALE GENOMIC DNA]</scope>
    <source>
        <strain evidence="2 3">DSM 19839</strain>
    </source>
</reference>
<dbReference type="RefSeq" id="WP_121344713.1">
    <property type="nucleotide sequence ID" value="NZ_RBLG01000001.1"/>
</dbReference>
<comment type="caution">
    <text evidence="2">The sequence shown here is derived from an EMBL/GenBank/DDBJ whole genome shotgun (WGS) entry which is preliminary data.</text>
</comment>
<name>A0A495PZM7_9FLAO</name>
<evidence type="ECO:0000256" key="1">
    <source>
        <dbReference type="SAM" id="SignalP"/>
    </source>
</evidence>
<dbReference type="AlphaFoldDB" id="A0A495PZM7"/>
<dbReference type="NCBIfam" id="TIGR03519">
    <property type="entry name" value="T9SS_PorP_fam"/>
    <property type="match status" value="1"/>
</dbReference>
<dbReference type="Pfam" id="PF11751">
    <property type="entry name" value="PorP_SprF"/>
    <property type="match status" value="1"/>
</dbReference>
<proteinExistence type="predicted"/>